<keyword evidence="3" id="KW-0418">Kinase</keyword>
<evidence type="ECO:0000256" key="1">
    <source>
        <dbReference type="ARBA" id="ARBA00022679"/>
    </source>
</evidence>
<keyword evidence="4" id="KW-0067">ATP-binding</keyword>
<dbReference type="InterPro" id="IPR040999">
    <property type="entry name" value="Mak_N_cap"/>
</dbReference>
<organism evidence="7 8">
    <name type="scientific">Streptomyces kurssanovii</name>
    <dbReference type="NCBI Taxonomy" id="67312"/>
    <lineage>
        <taxon>Bacteria</taxon>
        <taxon>Bacillati</taxon>
        <taxon>Actinomycetota</taxon>
        <taxon>Actinomycetes</taxon>
        <taxon>Kitasatosporales</taxon>
        <taxon>Streptomycetaceae</taxon>
        <taxon>Streptomyces</taxon>
    </lineage>
</organism>
<protein>
    <submittedName>
        <fullName evidence="7">1,4-alpha-glucan branching protein</fullName>
    </submittedName>
</protein>
<evidence type="ECO:0000256" key="2">
    <source>
        <dbReference type="ARBA" id="ARBA00022741"/>
    </source>
</evidence>
<sequence length="216" mass="22871">MAVIHRTTMTPGKLELLAAWLPSRPWYEGTASRPELSKAGGFRLDDPKGEVGIEFMVVTDTSGDRPFSYHVPLSYHGAPLEGAAEAALIGTSEHGVLGRRWVYDGTHDPVLVEQLLALVAGDAEPQAQSVSDTPDLSVTAHLTGAPLPTTVTPTPVTDDEHGTHLAVAPGLTLHVTRRLDAAAPTPDARGHVTASWHTPDGTGNRARFAVLTDTTP</sequence>
<accession>A0ABV3HYF0</accession>
<dbReference type="EMBL" id="JBFAQK010000030">
    <property type="protein sequence ID" value="MEV4683308.1"/>
    <property type="molecule type" value="Genomic_DNA"/>
</dbReference>
<evidence type="ECO:0000313" key="7">
    <source>
        <dbReference type="EMBL" id="MEV4683308.1"/>
    </source>
</evidence>
<name>A0ABV3HYF0_9ACTN</name>
<evidence type="ECO:0000256" key="3">
    <source>
        <dbReference type="ARBA" id="ARBA00022777"/>
    </source>
</evidence>
<keyword evidence="8" id="KW-1185">Reference proteome</keyword>
<keyword evidence="1" id="KW-0808">Transferase</keyword>
<feature type="domain" description="Maltokinase N-terminal cap" evidence="6">
    <location>
        <begin position="20"/>
        <end position="108"/>
    </location>
</feature>
<evidence type="ECO:0000256" key="5">
    <source>
        <dbReference type="SAM" id="MobiDB-lite"/>
    </source>
</evidence>
<keyword evidence="2" id="KW-0547">Nucleotide-binding</keyword>
<reference evidence="7 8" key="1">
    <citation type="submission" date="2024-06" db="EMBL/GenBank/DDBJ databases">
        <title>The Natural Products Discovery Center: Release of the First 8490 Sequenced Strains for Exploring Actinobacteria Biosynthetic Diversity.</title>
        <authorList>
            <person name="Kalkreuter E."/>
            <person name="Kautsar S.A."/>
            <person name="Yang D."/>
            <person name="Bader C.D."/>
            <person name="Teijaro C.N."/>
            <person name="Fluegel L."/>
            <person name="Davis C.M."/>
            <person name="Simpson J.R."/>
            <person name="Lauterbach L."/>
            <person name="Steele A.D."/>
            <person name="Gui C."/>
            <person name="Meng S."/>
            <person name="Li G."/>
            <person name="Viehrig K."/>
            <person name="Ye F."/>
            <person name="Su P."/>
            <person name="Kiefer A.F."/>
            <person name="Nichols A."/>
            <person name="Cepeda A.J."/>
            <person name="Yan W."/>
            <person name="Fan B."/>
            <person name="Jiang Y."/>
            <person name="Adhikari A."/>
            <person name="Zheng C.-J."/>
            <person name="Schuster L."/>
            <person name="Cowan T.M."/>
            <person name="Smanski M.J."/>
            <person name="Chevrette M.G."/>
            <person name="De Carvalho L.P.S."/>
            <person name="Shen B."/>
        </authorList>
    </citation>
    <scope>NUCLEOTIDE SEQUENCE [LARGE SCALE GENOMIC DNA]</scope>
    <source>
        <strain evidence="7 8">NPDC049344</strain>
    </source>
</reference>
<proteinExistence type="predicted"/>
<evidence type="ECO:0000313" key="8">
    <source>
        <dbReference type="Proteomes" id="UP001552521"/>
    </source>
</evidence>
<gene>
    <name evidence="7" type="ORF">AB0K36_21285</name>
</gene>
<evidence type="ECO:0000256" key="4">
    <source>
        <dbReference type="ARBA" id="ARBA00022840"/>
    </source>
</evidence>
<dbReference type="Proteomes" id="UP001552521">
    <property type="component" value="Unassembled WGS sequence"/>
</dbReference>
<evidence type="ECO:0000259" key="6">
    <source>
        <dbReference type="Pfam" id="PF18085"/>
    </source>
</evidence>
<comment type="caution">
    <text evidence="7">The sequence shown here is derived from an EMBL/GenBank/DDBJ whole genome shotgun (WGS) entry which is preliminary data.</text>
</comment>
<dbReference type="RefSeq" id="WP_364596606.1">
    <property type="nucleotide sequence ID" value="NZ_JBFAQK010000030.1"/>
</dbReference>
<dbReference type="Pfam" id="PF18085">
    <property type="entry name" value="Mak_N_cap"/>
    <property type="match status" value="1"/>
</dbReference>
<feature type="region of interest" description="Disordered" evidence="5">
    <location>
        <begin position="183"/>
        <end position="204"/>
    </location>
</feature>